<keyword evidence="4" id="KW-1185">Reference proteome</keyword>
<keyword evidence="2" id="KW-0732">Signal</keyword>
<dbReference type="EMBL" id="JAPCXB010000150">
    <property type="protein sequence ID" value="KAJ1606202.1"/>
    <property type="molecule type" value="Genomic_DNA"/>
</dbReference>
<organism evidence="3 4">
    <name type="scientific">Cryptosporidium canis</name>
    <dbReference type="NCBI Taxonomy" id="195482"/>
    <lineage>
        <taxon>Eukaryota</taxon>
        <taxon>Sar</taxon>
        <taxon>Alveolata</taxon>
        <taxon>Apicomplexa</taxon>
        <taxon>Conoidasida</taxon>
        <taxon>Coccidia</taxon>
        <taxon>Eucoccidiorida</taxon>
        <taxon>Eimeriorina</taxon>
        <taxon>Cryptosporidiidae</taxon>
        <taxon>Cryptosporidium</taxon>
    </lineage>
</organism>
<gene>
    <name evidence="3" type="ORF">OJ252_3239</name>
</gene>
<evidence type="ECO:0008006" key="5">
    <source>
        <dbReference type="Google" id="ProtNLM"/>
    </source>
</evidence>
<evidence type="ECO:0000313" key="4">
    <source>
        <dbReference type="Proteomes" id="UP001071777"/>
    </source>
</evidence>
<proteinExistence type="predicted"/>
<accession>A0ABQ8P5X8</accession>
<feature type="compositionally biased region" description="Basic and acidic residues" evidence="1">
    <location>
        <begin position="116"/>
        <end position="128"/>
    </location>
</feature>
<name>A0ABQ8P5X8_9CRYT</name>
<protein>
    <recommendedName>
        <fullName evidence="5">Signal peptide-containing protein</fullName>
    </recommendedName>
</protein>
<evidence type="ECO:0000313" key="3">
    <source>
        <dbReference type="EMBL" id="KAJ1606202.1"/>
    </source>
</evidence>
<dbReference type="Proteomes" id="UP001071777">
    <property type="component" value="Unassembled WGS sequence"/>
</dbReference>
<feature type="compositionally biased region" description="Polar residues" evidence="1">
    <location>
        <begin position="130"/>
        <end position="145"/>
    </location>
</feature>
<feature type="chain" id="PRO_5047284165" description="Signal peptide-containing protein" evidence="2">
    <location>
        <begin position="24"/>
        <end position="511"/>
    </location>
</feature>
<sequence length="511" mass="58115">MKLIISLIHIYLFFELVFRYDHGETNKSLNTPTYSFIKLKASYNLQGGGSGDDKKEPKLLSVTDKSSPPPSPKPPRPRQEPKRRPGPLTRMPSWPPTERKRTGLSPTQRPTGPLGERFDWPPRDEKKRSSSFSQTPVSQPQSPTTDPEDGWFTAVKVTVREGEGEDEDVDLSKLAVRSDSDSDSDTSPPGTPVRKEAFQLPPSELTPQEKEKIQVLREKYSSSIKRRLSRGDMRRILNDTKLGKKMLVLPIPLLLELLEKILTHYIPGGPSTLPLTEIKDIATQENEKFISRHSGFSANLRDLSQLLSDTKTEVRQRYKSKYGTECSFETLKTLALEYERKYFENADVDERIASLSDPRAGAVANRGEKLTLAYKELKASLSQLRSIKVKFMECYVSYVDSSEEKTKVIAPEECTWSDLVLLKYMLTSFKGLAMLTGETVMKYENKIKVYEEGVGRNPADMRPRERKLFLEAKELVEKLKNLRLEYELFGMFGPVLSVIIAKCMKFLENTA</sequence>
<evidence type="ECO:0000256" key="1">
    <source>
        <dbReference type="SAM" id="MobiDB-lite"/>
    </source>
</evidence>
<reference evidence="3" key="1">
    <citation type="submission" date="2022-10" db="EMBL/GenBank/DDBJ databases">
        <title>Adaptive evolution leads to modifications in subtelomeric GC content in a zoonotic Cryptosporidium species.</title>
        <authorList>
            <person name="Li J."/>
            <person name="Feng Y."/>
            <person name="Xiao L."/>
        </authorList>
    </citation>
    <scope>NUCLEOTIDE SEQUENCE</scope>
    <source>
        <strain evidence="3">25894</strain>
    </source>
</reference>
<feature type="signal peptide" evidence="2">
    <location>
        <begin position="1"/>
        <end position="23"/>
    </location>
</feature>
<evidence type="ECO:0000256" key="2">
    <source>
        <dbReference type="SAM" id="SignalP"/>
    </source>
</evidence>
<comment type="caution">
    <text evidence="3">The sequence shown here is derived from an EMBL/GenBank/DDBJ whole genome shotgun (WGS) entry which is preliminary data.</text>
</comment>
<feature type="region of interest" description="Disordered" evidence="1">
    <location>
        <begin position="45"/>
        <end position="210"/>
    </location>
</feature>